<evidence type="ECO:0000313" key="3">
    <source>
        <dbReference type="Proteomes" id="UP000232722"/>
    </source>
</evidence>
<name>A0A2N0PMG7_9GLOM</name>
<proteinExistence type="predicted"/>
<reference evidence="2 3" key="2">
    <citation type="submission" date="2017-09" db="EMBL/GenBank/DDBJ databases">
        <title>Extensive intraspecific genome diversity in a model arbuscular mycorrhizal fungus.</title>
        <authorList>
            <person name="Chen E.C."/>
            <person name="Morin E."/>
            <person name="Beaudet D."/>
            <person name="Noel J."/>
            <person name="Ndikumana S."/>
            <person name="Charron P."/>
            <person name="St-Onge C."/>
            <person name="Giorgi J."/>
            <person name="Grigoriev I.V."/>
            <person name="Roux C."/>
            <person name="Martin F.M."/>
            <person name="Corradi N."/>
        </authorList>
    </citation>
    <scope>NUCLEOTIDE SEQUENCE [LARGE SCALE GENOMIC DNA]</scope>
    <source>
        <strain evidence="2 3">A5</strain>
    </source>
</reference>
<gene>
    <name evidence="2" type="ORF">RhiirA5_376585</name>
</gene>
<evidence type="ECO:0000313" key="2">
    <source>
        <dbReference type="EMBL" id="PKC08036.1"/>
    </source>
</evidence>
<dbReference type="AlphaFoldDB" id="A0A2N0PMG7"/>
<dbReference type="Proteomes" id="UP000232722">
    <property type="component" value="Unassembled WGS sequence"/>
</dbReference>
<dbReference type="VEuPathDB" id="FungiDB:FUN_001489"/>
<dbReference type="EMBL" id="LLXJ01000581">
    <property type="protein sequence ID" value="PKC08036.1"/>
    <property type="molecule type" value="Genomic_DNA"/>
</dbReference>
<reference evidence="2 3" key="1">
    <citation type="submission" date="2016-04" db="EMBL/GenBank/DDBJ databases">
        <title>Genome analyses suggest a sexual origin of heterokaryosis in a supposedly ancient asexual fungus.</title>
        <authorList>
            <person name="Ropars J."/>
            <person name="Sedzielewska K."/>
            <person name="Noel J."/>
            <person name="Charron P."/>
            <person name="Farinelli L."/>
            <person name="Marton T."/>
            <person name="Kruger M."/>
            <person name="Pelin A."/>
            <person name="Brachmann A."/>
            <person name="Corradi N."/>
        </authorList>
    </citation>
    <scope>NUCLEOTIDE SEQUENCE [LARGE SCALE GENOMIC DNA]</scope>
    <source>
        <strain evidence="2 3">A5</strain>
    </source>
</reference>
<evidence type="ECO:0000256" key="1">
    <source>
        <dbReference type="SAM" id="MobiDB-lite"/>
    </source>
</evidence>
<comment type="caution">
    <text evidence="2">The sequence shown here is derived from an EMBL/GenBank/DDBJ whole genome shotgun (WGS) entry which is preliminary data.</text>
</comment>
<accession>A0A2N0PMG7</accession>
<organism evidence="2 3">
    <name type="scientific">Rhizophagus irregularis</name>
    <dbReference type="NCBI Taxonomy" id="588596"/>
    <lineage>
        <taxon>Eukaryota</taxon>
        <taxon>Fungi</taxon>
        <taxon>Fungi incertae sedis</taxon>
        <taxon>Mucoromycota</taxon>
        <taxon>Glomeromycotina</taxon>
        <taxon>Glomeromycetes</taxon>
        <taxon>Glomerales</taxon>
        <taxon>Glomeraceae</taxon>
        <taxon>Rhizophagus</taxon>
    </lineage>
</organism>
<protein>
    <submittedName>
        <fullName evidence="2">Uncharacterized protein</fullName>
    </submittedName>
</protein>
<feature type="compositionally biased region" description="Acidic residues" evidence="1">
    <location>
        <begin position="35"/>
        <end position="48"/>
    </location>
</feature>
<feature type="region of interest" description="Disordered" evidence="1">
    <location>
        <begin position="34"/>
        <end position="71"/>
    </location>
</feature>
<sequence>MDKAQLLVDIFALYASFTSKDYFATRAYARFGDMGDSESECPSTEDEFGSTFLSTSKTTPKPVHISPPILPDVEMTPVDQIVTPETFRKKDKQRRVLQKNTKKVMTSESKSETLLYMTFRIPGTLKKS</sequence>
<dbReference type="VEuPathDB" id="FungiDB:RhiirFUN_000349"/>